<evidence type="ECO:0000313" key="4">
    <source>
        <dbReference type="Proteomes" id="UP001596053"/>
    </source>
</evidence>
<reference evidence="4" key="1">
    <citation type="journal article" date="2019" name="Int. J. Syst. Evol. Microbiol.">
        <title>The Global Catalogue of Microorganisms (GCM) 10K type strain sequencing project: providing services to taxonomists for standard genome sequencing and annotation.</title>
        <authorList>
            <consortium name="The Broad Institute Genomics Platform"/>
            <consortium name="The Broad Institute Genome Sequencing Center for Infectious Disease"/>
            <person name="Wu L."/>
            <person name="Ma J."/>
        </authorList>
    </citation>
    <scope>NUCLEOTIDE SEQUENCE [LARGE SCALE GENOMIC DNA]</scope>
    <source>
        <strain evidence="4">NCAIM B.01391</strain>
    </source>
</reference>
<evidence type="ECO:0000313" key="3">
    <source>
        <dbReference type="EMBL" id="MFC5422652.1"/>
    </source>
</evidence>
<evidence type="ECO:0000256" key="1">
    <source>
        <dbReference type="ARBA" id="ARBA00009981"/>
    </source>
</evidence>
<dbReference type="RefSeq" id="WP_068178638.1">
    <property type="nucleotide sequence ID" value="NZ_JBHSLW010000043.1"/>
</dbReference>
<dbReference type="SUPFAM" id="SSF143120">
    <property type="entry name" value="YefM-like"/>
    <property type="match status" value="1"/>
</dbReference>
<sequence>MIKSERREQKMMGLGERWRLQDAKARFSEVVKRAREHGPQRVTLHGKDAVVIVSAESYDRERERHTGRRLVEALAASPLAGIMLERPFISGPVRDVEV</sequence>
<comment type="function">
    <text evidence="2">Antitoxin component of a type II toxin-antitoxin (TA) system.</text>
</comment>
<organism evidence="3 4">
    <name type="scientific">Bosea eneae</name>
    <dbReference type="NCBI Taxonomy" id="151454"/>
    <lineage>
        <taxon>Bacteria</taxon>
        <taxon>Pseudomonadati</taxon>
        <taxon>Pseudomonadota</taxon>
        <taxon>Alphaproteobacteria</taxon>
        <taxon>Hyphomicrobiales</taxon>
        <taxon>Boseaceae</taxon>
        <taxon>Bosea</taxon>
    </lineage>
</organism>
<dbReference type="Gene3D" id="3.40.1620.10">
    <property type="entry name" value="YefM-like domain"/>
    <property type="match status" value="1"/>
</dbReference>
<protein>
    <recommendedName>
        <fullName evidence="2">Antitoxin</fullName>
    </recommendedName>
</protein>
<comment type="similarity">
    <text evidence="1 2">Belongs to the phD/YefM antitoxin family.</text>
</comment>
<gene>
    <name evidence="3" type="ORF">ACFPOB_24115</name>
</gene>
<keyword evidence="4" id="KW-1185">Reference proteome</keyword>
<dbReference type="InterPro" id="IPR006442">
    <property type="entry name" value="Antitoxin_Phd/YefM"/>
</dbReference>
<comment type="caution">
    <text evidence="3">The sequence shown here is derived from an EMBL/GenBank/DDBJ whole genome shotgun (WGS) entry which is preliminary data.</text>
</comment>
<dbReference type="Proteomes" id="UP001596053">
    <property type="component" value="Unassembled WGS sequence"/>
</dbReference>
<dbReference type="EMBL" id="JBHSLW010000043">
    <property type="protein sequence ID" value="MFC5422652.1"/>
    <property type="molecule type" value="Genomic_DNA"/>
</dbReference>
<evidence type="ECO:0000256" key="2">
    <source>
        <dbReference type="RuleBase" id="RU362080"/>
    </source>
</evidence>
<name>A0ABW0IX28_9HYPH</name>
<dbReference type="Pfam" id="PF02604">
    <property type="entry name" value="PhdYeFM_antitox"/>
    <property type="match status" value="1"/>
</dbReference>
<dbReference type="NCBIfam" id="TIGR01552">
    <property type="entry name" value="phd_fam"/>
    <property type="match status" value="1"/>
</dbReference>
<accession>A0ABW0IX28</accession>
<dbReference type="InterPro" id="IPR036165">
    <property type="entry name" value="YefM-like_sf"/>
</dbReference>
<proteinExistence type="inferred from homology"/>